<evidence type="ECO:0000256" key="5">
    <source>
        <dbReference type="ARBA" id="ARBA00022763"/>
    </source>
</evidence>
<dbReference type="CDD" id="cd00056">
    <property type="entry name" value="ENDO3c"/>
    <property type="match status" value="1"/>
</dbReference>
<accession>A0A151I5Y4</accession>
<evidence type="ECO:0000259" key="14">
    <source>
        <dbReference type="SMART" id="SM00478"/>
    </source>
</evidence>
<comment type="similarity">
    <text evidence="3">Belongs to the type-1 OGG1 family.</text>
</comment>
<dbReference type="AlphaFoldDB" id="A0A151I5Y4"/>
<comment type="similarity">
    <text evidence="2">Belongs to the Nth/MutY family.</text>
</comment>
<reference evidence="15 16" key="1">
    <citation type="submission" date="2015-09" db="EMBL/GenBank/DDBJ databases">
        <title>Atta colombica WGS genome.</title>
        <authorList>
            <person name="Nygaard S."/>
            <person name="Hu H."/>
            <person name="Boomsma J."/>
            <person name="Zhang G."/>
        </authorList>
    </citation>
    <scope>NUCLEOTIDE SEQUENCE [LARGE SCALE GENOMIC DNA]</scope>
    <source>
        <strain evidence="15">Treedump-2</strain>
        <tissue evidence="15">Whole body</tissue>
    </source>
</reference>
<dbReference type="STRING" id="520822.A0A151I5Y4"/>
<evidence type="ECO:0000256" key="8">
    <source>
        <dbReference type="ARBA" id="ARBA00023239"/>
    </source>
</evidence>
<keyword evidence="8 15" id="KW-0456">Lyase</keyword>
<dbReference type="SUPFAM" id="SSF55945">
    <property type="entry name" value="TATA-box binding protein-like"/>
    <property type="match status" value="1"/>
</dbReference>
<dbReference type="Gene3D" id="1.10.1670.10">
    <property type="entry name" value="Helix-hairpin-Helix base-excision DNA repair enzymes (C-terminal)"/>
    <property type="match status" value="1"/>
</dbReference>
<protein>
    <recommendedName>
        <fullName evidence="13">N-glycosylase/DNA lyase</fullName>
        <ecNumber evidence="4">4.2.99.18</ecNumber>
    </recommendedName>
</protein>
<dbReference type="InterPro" id="IPR000445">
    <property type="entry name" value="HhH_motif"/>
</dbReference>
<dbReference type="InterPro" id="IPR023170">
    <property type="entry name" value="HhH_base_excis_C"/>
</dbReference>
<dbReference type="InterPro" id="IPR003265">
    <property type="entry name" value="HhH-GPD_domain"/>
</dbReference>
<dbReference type="EC" id="4.2.99.18" evidence="4"/>
<feature type="domain" description="HhH-GPD" evidence="14">
    <location>
        <begin position="128"/>
        <end position="297"/>
    </location>
</feature>
<dbReference type="Pfam" id="PF00633">
    <property type="entry name" value="HHH"/>
    <property type="match status" value="1"/>
</dbReference>
<keyword evidence="7" id="KW-0234">DNA repair</keyword>
<dbReference type="GO" id="GO:0006285">
    <property type="term" value="P:base-excision repair, AP site formation"/>
    <property type="evidence" value="ECO:0007669"/>
    <property type="project" value="TreeGrafter"/>
</dbReference>
<dbReference type="InterPro" id="IPR052054">
    <property type="entry name" value="Oxidative_DNA_repair_enzyme"/>
</dbReference>
<dbReference type="InterPro" id="IPR011257">
    <property type="entry name" value="DNA_glycosylase"/>
</dbReference>
<dbReference type="Proteomes" id="UP000078540">
    <property type="component" value="Unassembled WGS sequence"/>
</dbReference>
<dbReference type="InterPro" id="IPR012904">
    <property type="entry name" value="OGG_N"/>
</dbReference>
<dbReference type="GO" id="GO:0003684">
    <property type="term" value="F:damaged DNA binding"/>
    <property type="evidence" value="ECO:0007669"/>
    <property type="project" value="InterPro"/>
</dbReference>
<dbReference type="Pfam" id="PF00730">
    <property type="entry name" value="HhH-GPD"/>
    <property type="match status" value="1"/>
</dbReference>
<evidence type="ECO:0000256" key="4">
    <source>
        <dbReference type="ARBA" id="ARBA00012720"/>
    </source>
</evidence>
<evidence type="ECO:0000256" key="6">
    <source>
        <dbReference type="ARBA" id="ARBA00022801"/>
    </source>
</evidence>
<dbReference type="GO" id="GO:0140078">
    <property type="term" value="F:class I DNA-(apurinic or apyrimidinic site) endonuclease activity"/>
    <property type="evidence" value="ECO:0007669"/>
    <property type="project" value="UniProtKB-EC"/>
</dbReference>
<evidence type="ECO:0000256" key="13">
    <source>
        <dbReference type="ARBA" id="ARBA00073127"/>
    </source>
</evidence>
<keyword evidence="6" id="KW-0378">Hydrolase</keyword>
<evidence type="ECO:0000313" key="15">
    <source>
        <dbReference type="EMBL" id="KYM90422.1"/>
    </source>
</evidence>
<organism evidence="15 16">
    <name type="scientific">Atta colombica</name>
    <dbReference type="NCBI Taxonomy" id="520822"/>
    <lineage>
        <taxon>Eukaryota</taxon>
        <taxon>Metazoa</taxon>
        <taxon>Ecdysozoa</taxon>
        <taxon>Arthropoda</taxon>
        <taxon>Hexapoda</taxon>
        <taxon>Insecta</taxon>
        <taxon>Pterygota</taxon>
        <taxon>Neoptera</taxon>
        <taxon>Endopterygota</taxon>
        <taxon>Hymenoptera</taxon>
        <taxon>Apocrita</taxon>
        <taxon>Aculeata</taxon>
        <taxon>Formicoidea</taxon>
        <taxon>Formicidae</taxon>
        <taxon>Myrmicinae</taxon>
        <taxon>Atta</taxon>
    </lineage>
</organism>
<evidence type="ECO:0000256" key="11">
    <source>
        <dbReference type="ARBA" id="ARBA00023295"/>
    </source>
</evidence>
<dbReference type="SUPFAM" id="SSF48150">
    <property type="entry name" value="DNA-glycosylase"/>
    <property type="match status" value="1"/>
</dbReference>
<evidence type="ECO:0000256" key="2">
    <source>
        <dbReference type="ARBA" id="ARBA00008343"/>
    </source>
</evidence>
<evidence type="ECO:0000256" key="7">
    <source>
        <dbReference type="ARBA" id="ARBA00023204"/>
    </source>
</evidence>
<keyword evidence="16" id="KW-1185">Reference proteome</keyword>
<keyword evidence="11" id="KW-0326">Glycosidase</keyword>
<dbReference type="SMART" id="SM00478">
    <property type="entry name" value="ENDO3c"/>
    <property type="match status" value="1"/>
</dbReference>
<dbReference type="PANTHER" id="PTHR10242">
    <property type="entry name" value="8-OXOGUANINE DNA GLYCOSYLASE"/>
    <property type="match status" value="1"/>
</dbReference>
<dbReference type="EMBL" id="KQ976413">
    <property type="protein sequence ID" value="KYM90422.1"/>
    <property type="molecule type" value="Genomic_DNA"/>
</dbReference>
<evidence type="ECO:0000256" key="1">
    <source>
        <dbReference type="ARBA" id="ARBA00004123"/>
    </source>
</evidence>
<comment type="subcellular location">
    <subcellularLocation>
        <location evidence="1">Nucleus</location>
    </subcellularLocation>
</comment>
<keyword evidence="10" id="KW-0511">Multifunctional enzyme</keyword>
<dbReference type="Gene3D" id="3.30.310.40">
    <property type="match status" value="1"/>
</dbReference>
<evidence type="ECO:0000256" key="12">
    <source>
        <dbReference type="ARBA" id="ARBA00044632"/>
    </source>
</evidence>
<dbReference type="PANTHER" id="PTHR10242:SF2">
    <property type="entry name" value="N-GLYCOSYLASE_DNA LYASE"/>
    <property type="match status" value="1"/>
</dbReference>
<sequence length="398" mass="46212">MYNAYETRMKRGNIPCLYTELNLALTLHGGQSFRWTVCNSGYKGIFNGCIWTLSQNKTHLSYTVQGHLKDSINYDNILSEYFRLSVSLKEHYKQWAKADTHFQKCLDENNAVRILKQDVVENLFSFICSSNNNISRISNMVEKLCSLFGHKIYSTEDREYYDFPTIEALKEKNVESILKKEKFGYRAAYIVNAAERLSTLGGKDWLLNLQRENVSYHAAREQLMTLPGIGPKVADCICLMSLNHLDAIPVDTHIFQIAQANYLPHLKKKKTVTPKIHTEVSNYLRELWGPLAGWAQAIVFSTKINTKSKSIEKQKRKNNNENSVQAKILKSKYQDVFLLSHLDQRLSHIYMSYHHVVNNLYMKNPKILDLVQAEHKNVRLHYEALHLQFLYQPSKIEQ</sequence>
<dbReference type="GO" id="GO:0006289">
    <property type="term" value="P:nucleotide-excision repair"/>
    <property type="evidence" value="ECO:0007669"/>
    <property type="project" value="InterPro"/>
</dbReference>
<dbReference type="GO" id="GO:0005634">
    <property type="term" value="C:nucleus"/>
    <property type="evidence" value="ECO:0007669"/>
    <property type="project" value="UniProtKB-SubCell"/>
</dbReference>
<dbReference type="FunFam" id="1.10.1670.10:FF:000005">
    <property type="entry name" value="N-glycosylase/DNA lyase OGG1"/>
    <property type="match status" value="1"/>
</dbReference>
<proteinExistence type="inferred from homology"/>
<keyword evidence="9" id="KW-0539">Nucleus</keyword>
<evidence type="ECO:0000256" key="9">
    <source>
        <dbReference type="ARBA" id="ARBA00023242"/>
    </source>
</evidence>
<comment type="catalytic activity">
    <reaction evidence="12">
        <text>2'-deoxyribonucleotide-(2'-deoxyribose 5'-phosphate)-2'-deoxyribonucleotide-DNA = a 3'-end 2'-deoxyribonucleotide-(2,3-dehydro-2,3-deoxyribose 5'-phosphate)-DNA + a 5'-end 5'-phospho-2'-deoxyribonucleoside-DNA + H(+)</text>
        <dbReference type="Rhea" id="RHEA:66592"/>
        <dbReference type="Rhea" id="RHEA-COMP:13180"/>
        <dbReference type="Rhea" id="RHEA-COMP:16897"/>
        <dbReference type="Rhea" id="RHEA-COMP:17067"/>
        <dbReference type="ChEBI" id="CHEBI:15378"/>
        <dbReference type="ChEBI" id="CHEBI:136412"/>
        <dbReference type="ChEBI" id="CHEBI:157695"/>
        <dbReference type="ChEBI" id="CHEBI:167181"/>
        <dbReference type="EC" id="4.2.99.18"/>
    </reaction>
</comment>
<dbReference type="Gene3D" id="1.10.340.30">
    <property type="entry name" value="Hypothetical protein, domain 2"/>
    <property type="match status" value="1"/>
</dbReference>
<name>A0A151I5Y4_9HYME</name>
<gene>
    <name evidence="15" type="ORF">ALC53_01854</name>
</gene>
<dbReference type="Pfam" id="PF07934">
    <property type="entry name" value="OGG_N"/>
    <property type="match status" value="1"/>
</dbReference>
<dbReference type="GO" id="GO:0034039">
    <property type="term" value="F:8-oxo-7,8-dihydroguanine DNA N-glycosylase activity"/>
    <property type="evidence" value="ECO:0007669"/>
    <property type="project" value="TreeGrafter"/>
</dbReference>
<evidence type="ECO:0000313" key="16">
    <source>
        <dbReference type="Proteomes" id="UP000078540"/>
    </source>
</evidence>
<evidence type="ECO:0000256" key="3">
    <source>
        <dbReference type="ARBA" id="ARBA00010679"/>
    </source>
</evidence>
<keyword evidence="5" id="KW-0227">DNA damage</keyword>
<evidence type="ECO:0000256" key="10">
    <source>
        <dbReference type="ARBA" id="ARBA00023268"/>
    </source>
</evidence>